<dbReference type="EC" id="3.1.26.4" evidence="4 10"/>
<keyword evidence="7 10" id="KW-0255">Endonuclease</keyword>
<feature type="binding site" evidence="10">
    <location>
        <position position="144"/>
    </location>
    <ligand>
        <name>Mg(2+)</name>
        <dbReference type="ChEBI" id="CHEBI:18420"/>
        <label>2</label>
    </ligand>
</feature>
<evidence type="ECO:0000256" key="1">
    <source>
        <dbReference type="ARBA" id="ARBA00000077"/>
    </source>
</evidence>
<dbReference type="NCBIfam" id="NF001236">
    <property type="entry name" value="PRK00203.1"/>
    <property type="match status" value="1"/>
</dbReference>
<dbReference type="InterPro" id="IPR050092">
    <property type="entry name" value="RNase_H"/>
</dbReference>
<feature type="binding site" evidence="10">
    <location>
        <position position="57"/>
    </location>
    <ligand>
        <name>Mg(2+)</name>
        <dbReference type="ChEBI" id="CHEBI:18420"/>
        <label>1</label>
    </ligand>
</feature>
<keyword evidence="6 10" id="KW-0479">Metal-binding</keyword>
<dbReference type="GO" id="GO:0004523">
    <property type="term" value="F:RNA-DNA hybrid ribonuclease activity"/>
    <property type="evidence" value="ECO:0007669"/>
    <property type="project" value="UniProtKB-EC"/>
</dbReference>
<gene>
    <name evidence="10 12" type="primary">rnhA</name>
    <name evidence="12" type="ORF">J4051_08540</name>
</gene>
<evidence type="ECO:0000256" key="2">
    <source>
        <dbReference type="ARBA" id="ARBA00005300"/>
    </source>
</evidence>
<evidence type="ECO:0000259" key="11">
    <source>
        <dbReference type="PROSITE" id="PS50879"/>
    </source>
</evidence>
<dbReference type="InterPro" id="IPR022892">
    <property type="entry name" value="RNaseHI"/>
</dbReference>
<dbReference type="CDD" id="cd09278">
    <property type="entry name" value="RNase_HI_prokaryote_like"/>
    <property type="match status" value="1"/>
</dbReference>
<evidence type="ECO:0000256" key="7">
    <source>
        <dbReference type="ARBA" id="ARBA00022759"/>
    </source>
</evidence>
<dbReference type="EMBL" id="JAGEVG010000008">
    <property type="protein sequence ID" value="MBO3098311.1"/>
    <property type="molecule type" value="Genomic_DNA"/>
</dbReference>
<comment type="subunit">
    <text evidence="3 10">Monomer.</text>
</comment>
<evidence type="ECO:0000313" key="13">
    <source>
        <dbReference type="Proteomes" id="UP000681315"/>
    </source>
</evidence>
<dbReference type="InterPro" id="IPR002156">
    <property type="entry name" value="RNaseH_domain"/>
</dbReference>
<dbReference type="Gene3D" id="3.30.420.10">
    <property type="entry name" value="Ribonuclease H-like superfamily/Ribonuclease H"/>
    <property type="match status" value="1"/>
</dbReference>
<keyword evidence="8 10" id="KW-0378">Hydrolase</keyword>
<feature type="binding site" evidence="10">
    <location>
        <position position="79"/>
    </location>
    <ligand>
        <name>Mg(2+)</name>
        <dbReference type="ChEBI" id="CHEBI:18420"/>
        <label>1</label>
    </ligand>
</feature>
<organism evidence="12 13">
    <name type="scientific">Gelidibacter pelagius</name>
    <dbReference type="NCBI Taxonomy" id="2819985"/>
    <lineage>
        <taxon>Bacteria</taxon>
        <taxon>Pseudomonadati</taxon>
        <taxon>Bacteroidota</taxon>
        <taxon>Flavobacteriia</taxon>
        <taxon>Flavobacteriales</taxon>
        <taxon>Flavobacteriaceae</taxon>
        <taxon>Gelidibacter</taxon>
    </lineage>
</organism>
<accession>A0ABS3SSA0</accession>
<evidence type="ECO:0000256" key="9">
    <source>
        <dbReference type="ARBA" id="ARBA00022842"/>
    </source>
</evidence>
<keyword evidence="13" id="KW-1185">Reference proteome</keyword>
<dbReference type="Pfam" id="PF00075">
    <property type="entry name" value="RNase_H"/>
    <property type="match status" value="1"/>
</dbReference>
<dbReference type="RefSeq" id="WP_208233453.1">
    <property type="nucleotide sequence ID" value="NZ_JAGEVG010000008.1"/>
</dbReference>
<dbReference type="InterPro" id="IPR036397">
    <property type="entry name" value="RNaseH_sf"/>
</dbReference>
<reference evidence="12 13" key="1">
    <citation type="submission" date="2021-03" db="EMBL/GenBank/DDBJ databases">
        <title>Gelidibacter sp. nov., isolated from costal sediment.</title>
        <authorList>
            <person name="Lun K.-Y."/>
        </authorList>
    </citation>
    <scope>NUCLEOTIDE SEQUENCE [LARGE SCALE GENOMIC DNA]</scope>
    <source>
        <strain evidence="12 13">DF109</strain>
    </source>
</reference>
<dbReference type="PANTHER" id="PTHR10642">
    <property type="entry name" value="RIBONUCLEASE H1"/>
    <property type="match status" value="1"/>
</dbReference>
<protein>
    <recommendedName>
        <fullName evidence="4 10">Ribonuclease H</fullName>
        <shortName evidence="10">RNase H</shortName>
        <ecNumber evidence="4 10">3.1.26.4</ecNumber>
    </recommendedName>
</protein>
<comment type="subcellular location">
    <subcellularLocation>
        <location evidence="10">Cytoplasm</location>
    </subcellularLocation>
</comment>
<sequence length="249" mass="28619">MSASTKIWSEIPNIELFTDGGAEPNPGKGGFGVILSYKGRRKEFFKGYRLTTNNRMELMGVIFGLEQLKTKSNVQVFTDSKYVIDGITKGWAENWKKNGWKRKKNIPAINSDLWDKLLTVISEHNVEFNWVKGHSGHIENERCDTLANNGINSKELIEDIGYEPQEFSKDDKSSSNATFTKNSKVKIKNVGDECRKCGESVIKKTPKNKKIKANQSYYYEYYLFCPSCKTMYMTEDGKREINNENRLFE</sequence>
<comment type="similarity">
    <text evidence="2 10">Belongs to the RNase H family.</text>
</comment>
<keyword evidence="9 10" id="KW-0460">Magnesium</keyword>
<evidence type="ECO:0000256" key="10">
    <source>
        <dbReference type="HAMAP-Rule" id="MF_00042"/>
    </source>
</evidence>
<comment type="function">
    <text evidence="10">Endonuclease that specifically degrades the RNA of RNA-DNA hybrids.</text>
</comment>
<dbReference type="Proteomes" id="UP000681315">
    <property type="component" value="Unassembled WGS sequence"/>
</dbReference>
<name>A0ABS3SSA0_9FLAO</name>
<evidence type="ECO:0000256" key="3">
    <source>
        <dbReference type="ARBA" id="ARBA00011245"/>
    </source>
</evidence>
<dbReference type="HAMAP" id="MF_00042">
    <property type="entry name" value="RNase_H"/>
    <property type="match status" value="1"/>
</dbReference>
<dbReference type="PANTHER" id="PTHR10642:SF26">
    <property type="entry name" value="RIBONUCLEASE H1"/>
    <property type="match status" value="1"/>
</dbReference>
<feature type="binding site" evidence="10">
    <location>
        <position position="19"/>
    </location>
    <ligand>
        <name>Mg(2+)</name>
        <dbReference type="ChEBI" id="CHEBI:18420"/>
        <label>1</label>
    </ligand>
</feature>
<comment type="cofactor">
    <cofactor evidence="10">
        <name>Mg(2+)</name>
        <dbReference type="ChEBI" id="CHEBI:18420"/>
    </cofactor>
    <text evidence="10">Binds 1 Mg(2+) ion per subunit. May bind a second metal ion at a regulatory site, or after substrate binding.</text>
</comment>
<evidence type="ECO:0000256" key="4">
    <source>
        <dbReference type="ARBA" id="ARBA00012180"/>
    </source>
</evidence>
<keyword evidence="5 10" id="KW-0540">Nuclease</keyword>
<dbReference type="SUPFAM" id="SSF53098">
    <property type="entry name" value="Ribonuclease H-like"/>
    <property type="match status" value="1"/>
</dbReference>
<comment type="catalytic activity">
    <reaction evidence="1 10">
        <text>Endonucleolytic cleavage to 5'-phosphomonoester.</text>
        <dbReference type="EC" id="3.1.26.4"/>
    </reaction>
</comment>
<proteinExistence type="inferred from homology"/>
<evidence type="ECO:0000256" key="6">
    <source>
        <dbReference type="ARBA" id="ARBA00022723"/>
    </source>
</evidence>
<feature type="binding site" evidence="10">
    <location>
        <position position="19"/>
    </location>
    <ligand>
        <name>Mg(2+)</name>
        <dbReference type="ChEBI" id="CHEBI:18420"/>
        <label>2</label>
    </ligand>
</feature>
<keyword evidence="10" id="KW-0963">Cytoplasm</keyword>
<evidence type="ECO:0000313" key="12">
    <source>
        <dbReference type="EMBL" id="MBO3098311.1"/>
    </source>
</evidence>
<evidence type="ECO:0000256" key="5">
    <source>
        <dbReference type="ARBA" id="ARBA00022722"/>
    </source>
</evidence>
<feature type="domain" description="RNase H type-1" evidence="11">
    <location>
        <begin position="10"/>
        <end position="152"/>
    </location>
</feature>
<evidence type="ECO:0000256" key="8">
    <source>
        <dbReference type="ARBA" id="ARBA00022801"/>
    </source>
</evidence>
<dbReference type="PROSITE" id="PS50879">
    <property type="entry name" value="RNASE_H_1"/>
    <property type="match status" value="1"/>
</dbReference>
<dbReference type="InterPro" id="IPR012337">
    <property type="entry name" value="RNaseH-like_sf"/>
</dbReference>
<comment type="caution">
    <text evidence="12">The sequence shown here is derived from an EMBL/GenBank/DDBJ whole genome shotgun (WGS) entry which is preliminary data.</text>
</comment>